<dbReference type="InterPro" id="IPR006674">
    <property type="entry name" value="HD_domain"/>
</dbReference>
<dbReference type="GO" id="GO:0016787">
    <property type="term" value="F:hydrolase activity"/>
    <property type="evidence" value="ECO:0007669"/>
    <property type="project" value="UniProtKB-KW"/>
</dbReference>
<comment type="subcellular location">
    <subcellularLocation>
        <location evidence="1">Cell membrane</location>
    </subcellularLocation>
</comment>
<dbReference type="GO" id="GO:0005886">
    <property type="term" value="C:plasma membrane"/>
    <property type="evidence" value="ECO:0007669"/>
    <property type="project" value="UniProtKB-SubCell"/>
</dbReference>
<evidence type="ECO:0000256" key="9">
    <source>
        <dbReference type="SAM" id="Phobius"/>
    </source>
</evidence>
<keyword evidence="5 9" id="KW-1133">Transmembrane helix</keyword>
<feature type="region of interest" description="Disordered" evidence="8">
    <location>
        <begin position="205"/>
        <end position="226"/>
    </location>
</feature>
<keyword evidence="6" id="KW-0051">Antiviral defense</keyword>
<keyword evidence="4" id="KW-0547">Nucleotide-binding</keyword>
<reference evidence="12 13" key="1">
    <citation type="submission" date="2017-10" db="EMBL/GenBank/DDBJ databases">
        <title>The draft genome sequence of Lewinella nigricans NBRC 102662.</title>
        <authorList>
            <person name="Wang K."/>
        </authorList>
    </citation>
    <scope>NUCLEOTIDE SEQUENCE [LARGE SCALE GENOMIC DNA]</scope>
    <source>
        <strain evidence="12 13">NBRC 102662</strain>
    </source>
</reference>
<evidence type="ECO:0000256" key="1">
    <source>
        <dbReference type="ARBA" id="ARBA00004236"/>
    </source>
</evidence>
<dbReference type="Pfam" id="PF18967">
    <property type="entry name" value="PycTM"/>
    <property type="match status" value="1"/>
</dbReference>
<evidence type="ECO:0000256" key="7">
    <source>
        <dbReference type="ARBA" id="ARBA00023136"/>
    </source>
</evidence>
<dbReference type="GO" id="GO:0051607">
    <property type="term" value="P:defense response to virus"/>
    <property type="evidence" value="ECO:0007669"/>
    <property type="project" value="UniProtKB-KW"/>
</dbReference>
<dbReference type="RefSeq" id="WP_099151148.1">
    <property type="nucleotide sequence ID" value="NZ_PDUD01000021.1"/>
</dbReference>
<evidence type="ECO:0000259" key="10">
    <source>
        <dbReference type="Pfam" id="PF01966"/>
    </source>
</evidence>
<keyword evidence="3 9" id="KW-0812">Transmembrane</keyword>
<evidence type="ECO:0000256" key="5">
    <source>
        <dbReference type="ARBA" id="ARBA00022989"/>
    </source>
</evidence>
<dbReference type="Proteomes" id="UP000223913">
    <property type="component" value="Unassembled WGS sequence"/>
</dbReference>
<accession>A0A2D0NAM9</accession>
<name>A0A2D0NAM9_FLAN2</name>
<dbReference type="Gene3D" id="1.10.3210.10">
    <property type="entry name" value="Hypothetical protein af1432"/>
    <property type="match status" value="1"/>
</dbReference>
<keyword evidence="7 9" id="KW-0472">Membrane</keyword>
<evidence type="ECO:0000256" key="3">
    <source>
        <dbReference type="ARBA" id="ARBA00022692"/>
    </source>
</evidence>
<evidence type="ECO:0000256" key="6">
    <source>
        <dbReference type="ARBA" id="ARBA00023118"/>
    </source>
</evidence>
<evidence type="ECO:0000313" key="13">
    <source>
        <dbReference type="Proteomes" id="UP000223913"/>
    </source>
</evidence>
<sequence length="408" mass="47221">MSTITNNILEAAEAYVEKHFEERIPEEYVYHDLLHTKYVVEATLEIAEGYELTEKEQEIIQLAGWFHDSGYDKGGKNHEQRGSDYAVDFLRQHQYPEADIEKVSQCILATKWPQYPENLLEEIVCDADLSHLGNAWYWDRCGKVRQELYLIHGKVLSEQEWVDSELQFITNHHYHTEVARDLFDKRKEKHIRQLLKQKLRLNPTASTGTEATRGKKKKKKKDTALSTDSALELKQLNLGRGVETMFRTTYRTHVNLSSIADNKANIMLSINAIIISIVVANLVPKFDGLPKLIVPTILLLVVCLIALVYAILATRPKVTEGKFSREDIEHKRANLLFFGNFYDMDIEDFHWGMTEMIKDSDFLYSSMTRDLYYLGIVLAKKYRYLAICYSVFMYGLILSVIVFALAFL</sequence>
<evidence type="ECO:0000256" key="4">
    <source>
        <dbReference type="ARBA" id="ARBA00022741"/>
    </source>
</evidence>
<protein>
    <submittedName>
        <fullName evidence="12">HD family phosphohydrolase</fullName>
    </submittedName>
</protein>
<feature type="domain" description="Pycsar effector protein" evidence="11">
    <location>
        <begin position="245"/>
        <end position="406"/>
    </location>
</feature>
<dbReference type="Pfam" id="PF01966">
    <property type="entry name" value="HD"/>
    <property type="match status" value="1"/>
</dbReference>
<dbReference type="OrthoDB" id="5728337at2"/>
<gene>
    <name evidence="12" type="ORF">CRP01_16405</name>
</gene>
<feature type="transmembrane region" description="Helical" evidence="9">
    <location>
        <begin position="292"/>
        <end position="312"/>
    </location>
</feature>
<comment type="caution">
    <text evidence="12">The sequence shown here is derived from an EMBL/GenBank/DDBJ whole genome shotgun (WGS) entry which is preliminary data.</text>
</comment>
<keyword evidence="13" id="KW-1185">Reference proteome</keyword>
<evidence type="ECO:0000256" key="2">
    <source>
        <dbReference type="ARBA" id="ARBA00022475"/>
    </source>
</evidence>
<evidence type="ECO:0000256" key="8">
    <source>
        <dbReference type="SAM" id="MobiDB-lite"/>
    </source>
</evidence>
<keyword evidence="2" id="KW-1003">Cell membrane</keyword>
<feature type="transmembrane region" description="Helical" evidence="9">
    <location>
        <begin position="266"/>
        <end position="286"/>
    </location>
</feature>
<organism evidence="12 13">
    <name type="scientific">Flavilitoribacter nigricans (strain ATCC 23147 / DSM 23189 / NBRC 102662 / NCIMB 1420 / SS-2)</name>
    <name type="common">Lewinella nigricans</name>
    <dbReference type="NCBI Taxonomy" id="1122177"/>
    <lineage>
        <taxon>Bacteria</taxon>
        <taxon>Pseudomonadati</taxon>
        <taxon>Bacteroidota</taxon>
        <taxon>Saprospiria</taxon>
        <taxon>Saprospirales</taxon>
        <taxon>Lewinellaceae</taxon>
        <taxon>Flavilitoribacter</taxon>
    </lineage>
</organism>
<dbReference type="SUPFAM" id="SSF109604">
    <property type="entry name" value="HD-domain/PDEase-like"/>
    <property type="match status" value="1"/>
</dbReference>
<feature type="domain" description="HD" evidence="10">
    <location>
        <begin position="35"/>
        <end position="128"/>
    </location>
</feature>
<dbReference type="EMBL" id="PDUD01000021">
    <property type="protein sequence ID" value="PHN05571.1"/>
    <property type="molecule type" value="Genomic_DNA"/>
</dbReference>
<dbReference type="InterPro" id="IPR043760">
    <property type="entry name" value="PycTM_dom"/>
</dbReference>
<dbReference type="AlphaFoldDB" id="A0A2D0NAM9"/>
<dbReference type="GO" id="GO:0000166">
    <property type="term" value="F:nucleotide binding"/>
    <property type="evidence" value="ECO:0007669"/>
    <property type="project" value="UniProtKB-KW"/>
</dbReference>
<proteinExistence type="predicted"/>
<feature type="transmembrane region" description="Helical" evidence="9">
    <location>
        <begin position="384"/>
        <end position="407"/>
    </location>
</feature>
<dbReference type="InterPro" id="IPR003607">
    <property type="entry name" value="HD/PDEase_dom"/>
</dbReference>
<dbReference type="CDD" id="cd00077">
    <property type="entry name" value="HDc"/>
    <property type="match status" value="1"/>
</dbReference>
<evidence type="ECO:0000313" key="12">
    <source>
        <dbReference type="EMBL" id="PHN05571.1"/>
    </source>
</evidence>
<keyword evidence="12" id="KW-0378">Hydrolase</keyword>
<evidence type="ECO:0000259" key="11">
    <source>
        <dbReference type="Pfam" id="PF18967"/>
    </source>
</evidence>